<dbReference type="Proteomes" id="UP000193067">
    <property type="component" value="Unassembled WGS sequence"/>
</dbReference>
<feature type="compositionally biased region" description="Basic and acidic residues" evidence="1">
    <location>
        <begin position="130"/>
        <end position="153"/>
    </location>
</feature>
<dbReference type="EMBL" id="KZ084117">
    <property type="protein sequence ID" value="OSD00556.1"/>
    <property type="molecule type" value="Genomic_DNA"/>
</dbReference>
<organism evidence="2 3">
    <name type="scientific">Trametes coccinea (strain BRFM310)</name>
    <name type="common">Pycnoporus coccineus</name>
    <dbReference type="NCBI Taxonomy" id="1353009"/>
    <lineage>
        <taxon>Eukaryota</taxon>
        <taxon>Fungi</taxon>
        <taxon>Dikarya</taxon>
        <taxon>Basidiomycota</taxon>
        <taxon>Agaricomycotina</taxon>
        <taxon>Agaricomycetes</taxon>
        <taxon>Polyporales</taxon>
        <taxon>Polyporaceae</taxon>
        <taxon>Trametes</taxon>
    </lineage>
</organism>
<gene>
    <name evidence="2" type="ORF">PYCCODRAFT_1426395</name>
</gene>
<evidence type="ECO:0000313" key="2">
    <source>
        <dbReference type="EMBL" id="OSD00556.1"/>
    </source>
</evidence>
<evidence type="ECO:0000313" key="3">
    <source>
        <dbReference type="Proteomes" id="UP000193067"/>
    </source>
</evidence>
<dbReference type="AlphaFoldDB" id="A0A1Y2IH97"/>
<protein>
    <submittedName>
        <fullName evidence="2">Uncharacterized protein</fullName>
    </submittedName>
</protein>
<feature type="region of interest" description="Disordered" evidence="1">
    <location>
        <begin position="88"/>
        <end position="157"/>
    </location>
</feature>
<reference evidence="2 3" key="1">
    <citation type="journal article" date="2015" name="Biotechnol. Biofuels">
        <title>Enhanced degradation of softwood versus hardwood by the white-rot fungus Pycnoporus coccineus.</title>
        <authorList>
            <person name="Couturier M."/>
            <person name="Navarro D."/>
            <person name="Chevret D."/>
            <person name="Henrissat B."/>
            <person name="Piumi F."/>
            <person name="Ruiz-Duenas F.J."/>
            <person name="Martinez A.T."/>
            <person name="Grigoriev I.V."/>
            <person name="Riley R."/>
            <person name="Lipzen A."/>
            <person name="Berrin J.G."/>
            <person name="Master E.R."/>
            <person name="Rosso M.N."/>
        </authorList>
    </citation>
    <scope>NUCLEOTIDE SEQUENCE [LARGE SCALE GENOMIC DNA]</scope>
    <source>
        <strain evidence="2 3">BRFM310</strain>
    </source>
</reference>
<dbReference type="OrthoDB" id="2753872at2759"/>
<name>A0A1Y2IH97_TRAC3</name>
<sequence length="365" mass="41695">MEGVTSLSITLKSEVNTLEVWNRQEYVRVGGEEFDFASLLQTTTHFLPTTTTNTTTNNTMSGTPMTITEKLAAAKVELADLERLVEEERKKAEEEVRRKAKEEVRRKAEEHQKMVEAESAAKANPLKRKSALDSEYKDGEDNKAEDKGEEAKKLLKPSLGRRSVQHQVSLLEYKKQNTRTMKTSAHAQREIDKSKEVVRISKTKYNGNYQHIMVLRVLNYYYWAKAKKDRADKAAHRICMDFRRTIKGYGVYAQLWRDTAACSNGGKRAYTLKTAAMWEGMKEWCAVQYEVLRRAEVAANVLDQTRSLLPYLEQLVDGVRPYLPILAHLKMEVPTDLRNAPETSSSINLIWRGVAFNGQTLLTVL</sequence>
<proteinExistence type="predicted"/>
<keyword evidence="3" id="KW-1185">Reference proteome</keyword>
<feature type="compositionally biased region" description="Basic and acidic residues" evidence="1">
    <location>
        <begin position="88"/>
        <end position="116"/>
    </location>
</feature>
<accession>A0A1Y2IH97</accession>
<evidence type="ECO:0000256" key="1">
    <source>
        <dbReference type="SAM" id="MobiDB-lite"/>
    </source>
</evidence>